<sequence>MQQIQMKIRVLLCVGFVIFSASPLFPNDQVIYLKDGKVLTGEIINQTAVKLTVRLPDGTIREISKLEVRRVAFREAGKLPETKDKTATPPITPVLTPEQIAQQQQEDLKKQEEESKKLAAKNEKAEQRKKEIEESRRHKLEIFLGSGAGNLNYQSPYFYEQAVATAQEIGGNNGQFTAPTPPQISSGKASAAEIRYSLNRFVAEVGGSTITSNAKQTSVGTNNINAVTVPDVESGSYQNSMKHVFGNVSYSVYPKPKYDIRPVVGMHQFWFKGDDNSRFTFSPGSSTGTEQYYGLIPKPVSDSLKGYSIGLQFDMKLPGNFELRTGIQSMHLRGDGTYKQSTYLFAPILDQFSTDSFGIYNKWNVTGTTINLKLLYNWKYGVNFWIGINSMDLKYKINNANLYFEGGGNNAAPTDLIAIKALFDSFLGPTYAKDTKSTTVLIGASYSLDFNK</sequence>
<feature type="compositionally biased region" description="Basic and acidic residues" evidence="1">
    <location>
        <begin position="106"/>
        <end position="133"/>
    </location>
</feature>
<gene>
    <name evidence="2" type="ORF">EHO59_05195</name>
</gene>
<evidence type="ECO:0000313" key="2">
    <source>
        <dbReference type="EMBL" id="TGK07499.1"/>
    </source>
</evidence>
<feature type="region of interest" description="Disordered" evidence="1">
    <location>
        <begin position="79"/>
        <end position="133"/>
    </location>
</feature>
<dbReference type="EMBL" id="RQEP01000005">
    <property type="protein sequence ID" value="TGK07499.1"/>
    <property type="molecule type" value="Genomic_DNA"/>
</dbReference>
<dbReference type="AlphaFoldDB" id="A0A4V3JCV0"/>
<accession>A0A4V3JCV0</accession>
<evidence type="ECO:0000313" key="3">
    <source>
        <dbReference type="Proteomes" id="UP000297453"/>
    </source>
</evidence>
<name>A0A4V3JCV0_9LEPT</name>
<proteinExistence type="predicted"/>
<evidence type="ECO:0000256" key="1">
    <source>
        <dbReference type="SAM" id="MobiDB-lite"/>
    </source>
</evidence>
<dbReference type="Proteomes" id="UP000297453">
    <property type="component" value="Unassembled WGS sequence"/>
</dbReference>
<comment type="caution">
    <text evidence="2">The sequence shown here is derived from an EMBL/GenBank/DDBJ whole genome shotgun (WGS) entry which is preliminary data.</text>
</comment>
<protein>
    <submittedName>
        <fullName evidence="2">Uncharacterized protein</fullName>
    </submittedName>
</protein>
<dbReference type="OrthoDB" id="314926at2"/>
<organism evidence="2 3">
    <name type="scientific">Leptospira semungkisensis</name>
    <dbReference type="NCBI Taxonomy" id="2484985"/>
    <lineage>
        <taxon>Bacteria</taxon>
        <taxon>Pseudomonadati</taxon>
        <taxon>Spirochaetota</taxon>
        <taxon>Spirochaetia</taxon>
        <taxon>Leptospirales</taxon>
        <taxon>Leptospiraceae</taxon>
        <taxon>Leptospira</taxon>
    </lineage>
</organism>
<reference evidence="2" key="1">
    <citation type="journal article" date="2019" name="PLoS Negl. Trop. Dis.">
        <title>Revisiting the worldwide diversity of Leptospira species in the environment.</title>
        <authorList>
            <person name="Vincent A.T."/>
            <person name="Schiettekatte O."/>
            <person name="Bourhy P."/>
            <person name="Veyrier F.J."/>
            <person name="Picardeau M."/>
        </authorList>
    </citation>
    <scope>NUCLEOTIDE SEQUENCE [LARGE SCALE GENOMIC DNA]</scope>
    <source>
        <strain evidence="2">SSS9</strain>
    </source>
</reference>
<dbReference type="RefSeq" id="WP_135585414.1">
    <property type="nucleotide sequence ID" value="NZ_RQEP01000005.1"/>
</dbReference>
<keyword evidence="3" id="KW-1185">Reference proteome</keyword>
<dbReference type="NCBIfam" id="NF047433">
    <property type="entry name" value="Lepto_7_Nterm"/>
    <property type="match status" value="1"/>
</dbReference>